<dbReference type="EMBL" id="CAJHJT010000056">
    <property type="protein sequence ID" value="CAD7013275.1"/>
    <property type="molecule type" value="Genomic_DNA"/>
</dbReference>
<evidence type="ECO:0000313" key="2">
    <source>
        <dbReference type="EMBL" id="CAD7013275.1"/>
    </source>
</evidence>
<evidence type="ECO:0000256" key="1">
    <source>
        <dbReference type="SAM" id="SignalP"/>
    </source>
</evidence>
<comment type="caution">
    <text evidence="2">The sequence shown here is derived from an EMBL/GenBank/DDBJ whole genome shotgun (WGS) entry which is preliminary data.</text>
</comment>
<dbReference type="AlphaFoldDB" id="A0A811VBL1"/>
<gene>
    <name evidence="2" type="ORF">CCAP1982_LOCUS21346</name>
</gene>
<organism evidence="2 3">
    <name type="scientific">Ceratitis capitata</name>
    <name type="common">Mediterranean fruit fly</name>
    <name type="synonym">Tephritis capitata</name>
    <dbReference type="NCBI Taxonomy" id="7213"/>
    <lineage>
        <taxon>Eukaryota</taxon>
        <taxon>Metazoa</taxon>
        <taxon>Ecdysozoa</taxon>
        <taxon>Arthropoda</taxon>
        <taxon>Hexapoda</taxon>
        <taxon>Insecta</taxon>
        <taxon>Pterygota</taxon>
        <taxon>Neoptera</taxon>
        <taxon>Endopterygota</taxon>
        <taxon>Diptera</taxon>
        <taxon>Brachycera</taxon>
        <taxon>Muscomorpha</taxon>
        <taxon>Tephritoidea</taxon>
        <taxon>Tephritidae</taxon>
        <taxon>Ceratitis</taxon>
        <taxon>Ceratitis</taxon>
    </lineage>
</organism>
<keyword evidence="3" id="KW-1185">Reference proteome</keyword>
<name>A0A811VBL1_CERCA</name>
<protein>
    <submittedName>
        <fullName evidence="2">(Mediterranean fruit fly) hypothetical protein</fullName>
    </submittedName>
</protein>
<proteinExistence type="predicted"/>
<feature type="signal peptide" evidence="1">
    <location>
        <begin position="1"/>
        <end position="28"/>
    </location>
</feature>
<dbReference type="Proteomes" id="UP000606786">
    <property type="component" value="Unassembled WGS sequence"/>
</dbReference>
<reference evidence="2" key="1">
    <citation type="submission" date="2020-11" db="EMBL/GenBank/DDBJ databases">
        <authorList>
            <person name="Whitehead M."/>
        </authorList>
    </citation>
    <scope>NUCLEOTIDE SEQUENCE</scope>
    <source>
        <strain evidence="2">EGII</strain>
    </source>
</reference>
<keyword evidence="1" id="KW-0732">Signal</keyword>
<evidence type="ECO:0000313" key="3">
    <source>
        <dbReference type="Proteomes" id="UP000606786"/>
    </source>
</evidence>
<sequence length="138" mass="15761">MLNNGEILDNRSCLWIFLAGFLSQLCDFALPRASGGNSFMSEDHRGKHDNNSLLWMELEVTSGNELAFSGVVGVDWRLRNLLKSTPKAIARVKLAIYLSDWKKTTANRCDIIFWMPILKSSDRNTESLRNPFEYTIVF</sequence>
<accession>A0A811VBL1</accession>
<feature type="chain" id="PRO_5032457040" evidence="1">
    <location>
        <begin position="29"/>
        <end position="138"/>
    </location>
</feature>